<dbReference type="Pfam" id="PF12965">
    <property type="entry name" value="DUF3854"/>
    <property type="match status" value="1"/>
</dbReference>
<accession>A0A2U3PHX1</accession>
<organism evidence="2 3">
    <name type="scientific">Mycobacterium numidiamassiliense</name>
    <dbReference type="NCBI Taxonomy" id="1841861"/>
    <lineage>
        <taxon>Bacteria</taxon>
        <taxon>Bacillati</taxon>
        <taxon>Actinomycetota</taxon>
        <taxon>Actinomycetes</taxon>
        <taxon>Mycobacteriales</taxon>
        <taxon>Mycobacteriaceae</taxon>
        <taxon>Mycobacterium</taxon>
    </lineage>
</organism>
<reference evidence="2 3" key="1">
    <citation type="submission" date="2017-01" db="EMBL/GenBank/DDBJ databases">
        <authorList>
            <consortium name="Urmite Genomes"/>
        </authorList>
    </citation>
    <scope>NUCLEOTIDE SEQUENCE [LARGE SCALE GENOMIC DNA]</scope>
    <source>
        <strain evidence="2 3">AB215</strain>
    </source>
</reference>
<evidence type="ECO:0000313" key="3">
    <source>
        <dbReference type="Proteomes" id="UP000240424"/>
    </source>
</evidence>
<dbReference type="RefSeq" id="WP_077081618.1">
    <property type="nucleotide sequence ID" value="NZ_FUEZ01000004.1"/>
</dbReference>
<dbReference type="OrthoDB" id="9763644at2"/>
<dbReference type="STRING" id="1841861.GCA_900157365_03882"/>
<dbReference type="EMBL" id="FUEZ01000004">
    <property type="protein sequence ID" value="SPM43341.1"/>
    <property type="molecule type" value="Genomic_DNA"/>
</dbReference>
<keyword evidence="3" id="KW-1185">Reference proteome</keyword>
<name>A0A2U3PHX1_9MYCO</name>
<proteinExistence type="predicted"/>
<sequence>MIAESHLAMLGESGITADFAMARGYETITDPERLVDLVDGQGITKAGRHVPGLLIPLRRAEGSTWGYQYRPDVPRCDSNGRPRKYETPYGQRNGLDIPPGVAAMLADPSVPLFITEGTKKADAGALNGLCIVDLIGVWNWLHTNTAGGKMAMPEWRDCALNGRRVIIAFDSDMTRNDKVQKAARGLAGYLATKGARIEYLWLPGDDEKTGLDDYLAEHSVEELWQLVKPVQPPPVSTSFLIPSKTSATAQPRRSTEVPAIARLPRILDAVAEEVQCGLVGEERLAQTLYLVLTSRLLDKQVSAGVKGHSASGKSYTVETVTRLFPPEAYLEFTAMSEKALIYSDDDYAHRTLVVYEITALREGVEDDMTSYFVRSLLSEGRIDYQVTVKGKDGGFTTKKIVKQGPTNLIFTTTKTHVHAENETRILSLATDDSREQTKRVLRELADESNGARDPEPWRDLQRWLADQENRVTIPYGRQLAELISPVAVRLRRDFGSLLALIRAHAVLHQASRSRDDAGRIIATLDDYDVVRDLVADTIAEGVGTIVSGTVRETVNAVKELASAHPWGVMARDIAAYLNLDKSNVSRRLAMAADDGYLVNQEDKRGRPGRWVIGDPLPGSDGLLPTAAQLRNPVAVPDLGSCAVAPESDSKKDTNGQPRCACGEPLTQPVSIERGTCEDCHLFGPVERQADR</sequence>
<dbReference type="AlphaFoldDB" id="A0A2U3PHX1"/>
<feature type="domain" description="DUF3854" evidence="1">
    <location>
        <begin position="104"/>
        <end position="220"/>
    </location>
</feature>
<evidence type="ECO:0000259" key="1">
    <source>
        <dbReference type="Pfam" id="PF12965"/>
    </source>
</evidence>
<protein>
    <submittedName>
        <fullName evidence="2">Mycobacterium numidiamassiliense ORFan</fullName>
    </submittedName>
</protein>
<dbReference type="InterPro" id="IPR024385">
    <property type="entry name" value="DUF3854"/>
</dbReference>
<evidence type="ECO:0000313" key="2">
    <source>
        <dbReference type="EMBL" id="SPM43341.1"/>
    </source>
</evidence>
<gene>
    <name evidence="2" type="ORF">MNAB215_5563</name>
</gene>
<dbReference type="Proteomes" id="UP000240424">
    <property type="component" value="Unassembled WGS sequence"/>
</dbReference>